<keyword evidence="2 4" id="KW-0863">Zinc-finger</keyword>
<evidence type="ECO:0000256" key="3">
    <source>
        <dbReference type="ARBA" id="ARBA00022833"/>
    </source>
</evidence>
<sequence length="135" mass="14593">MSTTILGTCPICMENLSASIDPVVMPCGHLYCLGCATFIFFQGEEPQACSVCRKKFRGENIIKLFLNSDGSSQRQTVAGSSVGRESEAFAHDQDLVGACEDLLMKLDKDRDDASLAAALYQCVVDMACCHSLTIL</sequence>
<evidence type="ECO:0000256" key="2">
    <source>
        <dbReference type="ARBA" id="ARBA00022771"/>
    </source>
</evidence>
<keyword evidence="3" id="KW-0862">Zinc</keyword>
<evidence type="ECO:0000259" key="5">
    <source>
        <dbReference type="PROSITE" id="PS50089"/>
    </source>
</evidence>
<dbReference type="AlphaFoldDB" id="A0A0C3S9B0"/>
<dbReference type="InterPro" id="IPR017907">
    <property type="entry name" value="Znf_RING_CS"/>
</dbReference>
<dbReference type="SUPFAM" id="SSF57850">
    <property type="entry name" value="RING/U-box"/>
    <property type="match status" value="1"/>
</dbReference>
<proteinExistence type="predicted"/>
<name>A0A0C3S9B0_PHLG1</name>
<keyword evidence="1" id="KW-0479">Metal-binding</keyword>
<dbReference type="Gene3D" id="3.30.40.10">
    <property type="entry name" value="Zinc/RING finger domain, C3HC4 (zinc finger)"/>
    <property type="match status" value="1"/>
</dbReference>
<dbReference type="OrthoDB" id="6105938at2759"/>
<dbReference type="InterPro" id="IPR001841">
    <property type="entry name" value="Znf_RING"/>
</dbReference>
<protein>
    <recommendedName>
        <fullName evidence="5">RING-type domain-containing protein</fullName>
    </recommendedName>
</protein>
<dbReference type="SMART" id="SM00184">
    <property type="entry name" value="RING"/>
    <property type="match status" value="1"/>
</dbReference>
<keyword evidence="7" id="KW-1185">Reference proteome</keyword>
<reference evidence="6 7" key="1">
    <citation type="journal article" date="2014" name="PLoS Genet.">
        <title>Analysis of the Phlebiopsis gigantea genome, transcriptome and secretome provides insight into its pioneer colonization strategies of wood.</title>
        <authorList>
            <person name="Hori C."/>
            <person name="Ishida T."/>
            <person name="Igarashi K."/>
            <person name="Samejima M."/>
            <person name="Suzuki H."/>
            <person name="Master E."/>
            <person name="Ferreira P."/>
            <person name="Ruiz-Duenas F.J."/>
            <person name="Held B."/>
            <person name="Canessa P."/>
            <person name="Larrondo L.F."/>
            <person name="Schmoll M."/>
            <person name="Druzhinina I.S."/>
            <person name="Kubicek C.P."/>
            <person name="Gaskell J.A."/>
            <person name="Kersten P."/>
            <person name="St John F."/>
            <person name="Glasner J."/>
            <person name="Sabat G."/>
            <person name="Splinter BonDurant S."/>
            <person name="Syed K."/>
            <person name="Yadav J."/>
            <person name="Mgbeahuruike A.C."/>
            <person name="Kovalchuk A."/>
            <person name="Asiegbu F.O."/>
            <person name="Lackner G."/>
            <person name="Hoffmeister D."/>
            <person name="Rencoret J."/>
            <person name="Gutierrez A."/>
            <person name="Sun H."/>
            <person name="Lindquist E."/>
            <person name="Barry K."/>
            <person name="Riley R."/>
            <person name="Grigoriev I.V."/>
            <person name="Henrissat B."/>
            <person name="Kues U."/>
            <person name="Berka R.M."/>
            <person name="Martinez A.T."/>
            <person name="Covert S.F."/>
            <person name="Blanchette R.A."/>
            <person name="Cullen D."/>
        </authorList>
    </citation>
    <scope>NUCLEOTIDE SEQUENCE [LARGE SCALE GENOMIC DNA]</scope>
    <source>
        <strain evidence="6 7">11061_1 CR5-6</strain>
    </source>
</reference>
<gene>
    <name evidence="6" type="ORF">PHLGIDRAFT_477660</name>
</gene>
<dbReference type="PROSITE" id="PS00518">
    <property type="entry name" value="ZF_RING_1"/>
    <property type="match status" value="1"/>
</dbReference>
<dbReference type="Pfam" id="PF13920">
    <property type="entry name" value="zf-C3HC4_3"/>
    <property type="match status" value="1"/>
</dbReference>
<dbReference type="HOGENOM" id="CLU_1886512_0_0_1"/>
<dbReference type="GO" id="GO:0008270">
    <property type="term" value="F:zinc ion binding"/>
    <property type="evidence" value="ECO:0007669"/>
    <property type="project" value="UniProtKB-KW"/>
</dbReference>
<dbReference type="EMBL" id="KN840527">
    <property type="protein sequence ID" value="KIP06040.1"/>
    <property type="molecule type" value="Genomic_DNA"/>
</dbReference>
<evidence type="ECO:0000256" key="4">
    <source>
        <dbReference type="PROSITE-ProRule" id="PRU00175"/>
    </source>
</evidence>
<dbReference type="Proteomes" id="UP000053257">
    <property type="component" value="Unassembled WGS sequence"/>
</dbReference>
<dbReference type="STRING" id="745531.A0A0C3S9B0"/>
<evidence type="ECO:0000313" key="6">
    <source>
        <dbReference type="EMBL" id="KIP06040.1"/>
    </source>
</evidence>
<evidence type="ECO:0000256" key="1">
    <source>
        <dbReference type="ARBA" id="ARBA00022723"/>
    </source>
</evidence>
<feature type="domain" description="RING-type" evidence="5">
    <location>
        <begin position="9"/>
        <end position="53"/>
    </location>
</feature>
<evidence type="ECO:0000313" key="7">
    <source>
        <dbReference type="Proteomes" id="UP000053257"/>
    </source>
</evidence>
<accession>A0A0C3S9B0</accession>
<dbReference type="PROSITE" id="PS50089">
    <property type="entry name" value="ZF_RING_2"/>
    <property type="match status" value="1"/>
</dbReference>
<dbReference type="InterPro" id="IPR013083">
    <property type="entry name" value="Znf_RING/FYVE/PHD"/>
</dbReference>
<organism evidence="6 7">
    <name type="scientific">Phlebiopsis gigantea (strain 11061_1 CR5-6)</name>
    <name type="common">White-rot fungus</name>
    <name type="synonym">Peniophora gigantea</name>
    <dbReference type="NCBI Taxonomy" id="745531"/>
    <lineage>
        <taxon>Eukaryota</taxon>
        <taxon>Fungi</taxon>
        <taxon>Dikarya</taxon>
        <taxon>Basidiomycota</taxon>
        <taxon>Agaricomycotina</taxon>
        <taxon>Agaricomycetes</taxon>
        <taxon>Polyporales</taxon>
        <taxon>Phanerochaetaceae</taxon>
        <taxon>Phlebiopsis</taxon>
    </lineage>
</organism>